<evidence type="ECO:0000256" key="1">
    <source>
        <dbReference type="SAM" id="MobiDB-lite"/>
    </source>
</evidence>
<keyword evidence="3" id="KW-1185">Reference proteome</keyword>
<gene>
    <name evidence="2" type="ORF">EWM64_g2767</name>
</gene>
<dbReference type="Proteomes" id="UP000298061">
    <property type="component" value="Unassembled WGS sequence"/>
</dbReference>
<comment type="caution">
    <text evidence="2">The sequence shown here is derived from an EMBL/GenBank/DDBJ whole genome shotgun (WGS) entry which is preliminary data.</text>
</comment>
<accession>A0A4Z0A491</accession>
<reference evidence="2 3" key="1">
    <citation type="submission" date="2019-02" db="EMBL/GenBank/DDBJ databases">
        <title>Genome sequencing of the rare red list fungi Hericium alpestre (H. flagellum).</title>
        <authorList>
            <person name="Buettner E."/>
            <person name="Kellner H."/>
        </authorList>
    </citation>
    <scope>NUCLEOTIDE SEQUENCE [LARGE SCALE GENOMIC DNA]</scope>
    <source>
        <strain evidence="2 3">DSM 108284</strain>
    </source>
</reference>
<name>A0A4Z0A491_9AGAM</name>
<proteinExistence type="predicted"/>
<sequence>MQRPSVPGPFRRWSPASLDPTMFDAGAEQSLASQYDYSRISRTTATTNAYHPYITQPEYTNYTQTAESSHYTHAASTSSGYQYANGLYPANNQPAYRIKVLKLIGLRRPTIITRRNHRSATARTQPIRMLPPPARQVAVNMHRKLSFNHQRNEPPGLSRLHLLLTLDDDASYHKASMASMMGRARLPIGGNAYIEAVPQSSGVGDKRKDRASSPPDTTRTAEASPVKKKKEALRVKGHRKNRTEATADLAKRLPNHLQVYETPSMKHIRQAIVHIDEQTARIGRLEDEASQLKAAQVQLVSEIRVLRRESATLLSENGFLRHVVEEKDTRIRQLEGGQTW</sequence>
<feature type="region of interest" description="Disordered" evidence="1">
    <location>
        <begin position="197"/>
        <end position="241"/>
    </location>
</feature>
<protein>
    <submittedName>
        <fullName evidence="2">Uncharacterized protein</fullName>
    </submittedName>
</protein>
<organism evidence="2 3">
    <name type="scientific">Hericium alpestre</name>
    <dbReference type="NCBI Taxonomy" id="135208"/>
    <lineage>
        <taxon>Eukaryota</taxon>
        <taxon>Fungi</taxon>
        <taxon>Dikarya</taxon>
        <taxon>Basidiomycota</taxon>
        <taxon>Agaricomycotina</taxon>
        <taxon>Agaricomycetes</taxon>
        <taxon>Russulales</taxon>
        <taxon>Hericiaceae</taxon>
        <taxon>Hericium</taxon>
    </lineage>
</organism>
<dbReference type="EMBL" id="SFCI01000234">
    <property type="protein sequence ID" value="TFY81244.1"/>
    <property type="molecule type" value="Genomic_DNA"/>
</dbReference>
<evidence type="ECO:0000313" key="2">
    <source>
        <dbReference type="EMBL" id="TFY81244.1"/>
    </source>
</evidence>
<feature type="compositionally biased region" description="Basic residues" evidence="1">
    <location>
        <begin position="226"/>
        <end position="241"/>
    </location>
</feature>
<dbReference type="AlphaFoldDB" id="A0A4Z0A491"/>
<evidence type="ECO:0000313" key="3">
    <source>
        <dbReference type="Proteomes" id="UP000298061"/>
    </source>
</evidence>